<keyword evidence="3" id="KW-0028">Amino-acid biosynthesis</keyword>
<dbReference type="CDD" id="cd01065">
    <property type="entry name" value="NAD_bind_Shikimate_DH"/>
    <property type="match status" value="1"/>
</dbReference>
<dbReference type="SUPFAM" id="SSF53223">
    <property type="entry name" value="Aminoacid dehydrogenase-like, N-terminal domain"/>
    <property type="match status" value="1"/>
</dbReference>
<dbReference type="Pfam" id="PF08501">
    <property type="entry name" value="Shikimate_dh_N"/>
    <property type="match status" value="1"/>
</dbReference>
<name>A0A4Z0L812_9FLAO</name>
<feature type="domain" description="Shikimate dehydrogenase substrate binding N-terminal" evidence="4">
    <location>
        <begin position="6"/>
        <end position="89"/>
    </location>
</feature>
<evidence type="ECO:0000259" key="4">
    <source>
        <dbReference type="Pfam" id="PF08501"/>
    </source>
</evidence>
<organism evidence="5 6">
    <name type="scientific">Flavobacterium humi</name>
    <dbReference type="NCBI Taxonomy" id="2562683"/>
    <lineage>
        <taxon>Bacteria</taxon>
        <taxon>Pseudomonadati</taxon>
        <taxon>Bacteroidota</taxon>
        <taxon>Flavobacteriia</taxon>
        <taxon>Flavobacteriales</taxon>
        <taxon>Flavobacteriaceae</taxon>
        <taxon>Flavobacterium</taxon>
    </lineage>
</organism>
<dbReference type="Gene3D" id="3.40.50.720">
    <property type="entry name" value="NAD(P)-binding Rossmann-like Domain"/>
    <property type="match status" value="1"/>
</dbReference>
<evidence type="ECO:0000313" key="5">
    <source>
        <dbReference type="EMBL" id="TGD58132.1"/>
    </source>
</evidence>
<dbReference type="OrthoDB" id="9792692at2"/>
<dbReference type="GO" id="GO:0005829">
    <property type="term" value="C:cytosol"/>
    <property type="evidence" value="ECO:0007669"/>
    <property type="project" value="TreeGrafter"/>
</dbReference>
<dbReference type="InterPro" id="IPR022893">
    <property type="entry name" value="Shikimate_DH_fam"/>
</dbReference>
<evidence type="ECO:0000313" key="6">
    <source>
        <dbReference type="Proteomes" id="UP000297407"/>
    </source>
</evidence>
<proteinExistence type="predicted"/>
<dbReference type="InterPro" id="IPR036291">
    <property type="entry name" value="NAD(P)-bd_dom_sf"/>
</dbReference>
<reference evidence="5 6" key="1">
    <citation type="submission" date="2019-04" db="EMBL/GenBank/DDBJ databases">
        <title>Flavobacterium sp. strain DS2-A Genome sequencing and assembly.</title>
        <authorList>
            <person name="Kim I."/>
        </authorList>
    </citation>
    <scope>NUCLEOTIDE SEQUENCE [LARGE SCALE GENOMIC DNA]</scope>
    <source>
        <strain evidence="5 6">DS2-A</strain>
    </source>
</reference>
<evidence type="ECO:0000256" key="3">
    <source>
        <dbReference type="ARBA" id="ARBA00023141"/>
    </source>
</evidence>
<keyword evidence="6" id="KW-1185">Reference proteome</keyword>
<keyword evidence="3" id="KW-0057">Aromatic amino acid biosynthesis</keyword>
<sequence>MKKLGLLGKNIGYSFSRNYFTDKFNKEGLADVFTYENYDIDSIEKFPETIKKTPGLIGLNVTIPYKEAVIPFLDGLSENARQIGAVNTIKMETNGKLTGHNTDYYGFLQSLQPLLKEHHKKALILGTGGAAKAIAFGLTEIGIDSEFVSRKPAANTITYGDLNRQSFEENQIIINCTPLGTSPKTELFPDIPYDFFTPNHIAFDLIYNPEKTTFLKKAEEKGAVLKNGYEMLVFQAEKAWEIWNRD</sequence>
<dbReference type="PANTHER" id="PTHR21089">
    <property type="entry name" value="SHIKIMATE DEHYDROGENASE"/>
    <property type="match status" value="1"/>
</dbReference>
<comment type="caution">
    <text evidence="5">The sequence shown here is derived from an EMBL/GenBank/DDBJ whole genome shotgun (WGS) entry which is preliminary data.</text>
</comment>
<dbReference type="AlphaFoldDB" id="A0A4Z0L812"/>
<dbReference type="InterPro" id="IPR013708">
    <property type="entry name" value="Shikimate_DH-bd_N"/>
</dbReference>
<dbReference type="GO" id="GO:0009073">
    <property type="term" value="P:aromatic amino acid family biosynthetic process"/>
    <property type="evidence" value="ECO:0007669"/>
    <property type="project" value="UniProtKB-KW"/>
</dbReference>
<keyword evidence="2" id="KW-0560">Oxidoreductase</keyword>
<dbReference type="GO" id="GO:0050661">
    <property type="term" value="F:NADP binding"/>
    <property type="evidence" value="ECO:0007669"/>
    <property type="project" value="TreeGrafter"/>
</dbReference>
<dbReference type="Proteomes" id="UP000297407">
    <property type="component" value="Unassembled WGS sequence"/>
</dbReference>
<dbReference type="InterPro" id="IPR046346">
    <property type="entry name" value="Aminoacid_DH-like_N_sf"/>
</dbReference>
<dbReference type="EMBL" id="SRLH01000004">
    <property type="protein sequence ID" value="TGD58132.1"/>
    <property type="molecule type" value="Genomic_DNA"/>
</dbReference>
<dbReference type="RefSeq" id="WP_135526302.1">
    <property type="nucleotide sequence ID" value="NZ_SRLH01000004.1"/>
</dbReference>
<protein>
    <submittedName>
        <fullName evidence="5">Shikimate dehydrogenase</fullName>
    </submittedName>
</protein>
<dbReference type="Gene3D" id="3.40.50.10860">
    <property type="entry name" value="Leucine Dehydrogenase, chain A, domain 1"/>
    <property type="match status" value="1"/>
</dbReference>
<evidence type="ECO:0000256" key="1">
    <source>
        <dbReference type="ARBA" id="ARBA00004871"/>
    </source>
</evidence>
<gene>
    <name evidence="5" type="ORF">E4635_09000</name>
</gene>
<accession>A0A4Z0L812</accession>
<comment type="pathway">
    <text evidence="1">Metabolic intermediate biosynthesis; chorismate biosynthesis; chorismate from D-erythrose 4-phosphate and phosphoenolpyruvate: step 4/7.</text>
</comment>
<dbReference type="SUPFAM" id="SSF51735">
    <property type="entry name" value="NAD(P)-binding Rossmann-fold domains"/>
    <property type="match status" value="1"/>
</dbReference>
<dbReference type="GO" id="GO:0004764">
    <property type="term" value="F:shikimate 3-dehydrogenase (NADP+) activity"/>
    <property type="evidence" value="ECO:0007669"/>
    <property type="project" value="InterPro"/>
</dbReference>
<dbReference type="GO" id="GO:0019632">
    <property type="term" value="P:shikimate metabolic process"/>
    <property type="evidence" value="ECO:0007669"/>
    <property type="project" value="TreeGrafter"/>
</dbReference>
<dbReference type="PANTHER" id="PTHR21089:SF1">
    <property type="entry name" value="BIFUNCTIONAL 3-DEHYDROQUINATE DEHYDRATASE_SHIKIMATE DEHYDROGENASE, CHLOROPLASTIC"/>
    <property type="match status" value="1"/>
</dbReference>
<dbReference type="GO" id="GO:0009423">
    <property type="term" value="P:chorismate biosynthetic process"/>
    <property type="evidence" value="ECO:0007669"/>
    <property type="project" value="TreeGrafter"/>
</dbReference>
<evidence type="ECO:0000256" key="2">
    <source>
        <dbReference type="ARBA" id="ARBA00023002"/>
    </source>
</evidence>